<keyword evidence="2" id="KW-0285">Flavoprotein</keyword>
<evidence type="ECO:0000256" key="1">
    <source>
        <dbReference type="ARBA" id="ARBA00001917"/>
    </source>
</evidence>
<comment type="cofactor">
    <cofactor evidence="1">
        <name>FMN</name>
        <dbReference type="ChEBI" id="CHEBI:58210"/>
    </cofactor>
</comment>
<keyword evidence="4" id="KW-0521">NADP</keyword>
<dbReference type="EC" id="1.6.99.1" evidence="7"/>
<dbReference type="CDD" id="cd02932">
    <property type="entry name" value="OYE_YqiM_FMN"/>
    <property type="match status" value="1"/>
</dbReference>
<dbReference type="GO" id="GO:0050661">
    <property type="term" value="F:NADP binding"/>
    <property type="evidence" value="ECO:0007669"/>
    <property type="project" value="InterPro"/>
</dbReference>
<dbReference type="InterPro" id="IPR001155">
    <property type="entry name" value="OxRdtase_FMN_N"/>
</dbReference>
<dbReference type="GO" id="GO:0003959">
    <property type="term" value="F:NADPH dehydrogenase activity"/>
    <property type="evidence" value="ECO:0007669"/>
    <property type="project" value="UniProtKB-EC"/>
</dbReference>
<comment type="caution">
    <text evidence="7">The sequence shown here is derived from an EMBL/GenBank/DDBJ whole genome shotgun (WGS) entry which is preliminary data.</text>
</comment>
<evidence type="ECO:0000313" key="7">
    <source>
        <dbReference type="EMBL" id="HGE75299.1"/>
    </source>
</evidence>
<dbReference type="AlphaFoldDB" id="A0A7V3REW0"/>
<keyword evidence="3" id="KW-0288">FMN</keyword>
<evidence type="ECO:0000256" key="4">
    <source>
        <dbReference type="ARBA" id="ARBA00022857"/>
    </source>
</evidence>
<evidence type="ECO:0000256" key="2">
    <source>
        <dbReference type="ARBA" id="ARBA00022630"/>
    </source>
</evidence>
<organism evidence="7">
    <name type="scientific">Mesoaciditoga lauensis</name>
    <dbReference type="NCBI Taxonomy" id="1495039"/>
    <lineage>
        <taxon>Bacteria</taxon>
        <taxon>Thermotogati</taxon>
        <taxon>Thermotogota</taxon>
        <taxon>Thermotogae</taxon>
        <taxon>Mesoaciditogales</taxon>
        <taxon>Mesoaciditogaceae</taxon>
        <taxon>Mesoaciditoga</taxon>
    </lineage>
</organism>
<protein>
    <submittedName>
        <fullName evidence="7">NADPH dehydrogenase NamA</fullName>
        <ecNumber evidence="7">1.6.99.1</ecNumber>
    </submittedName>
</protein>
<evidence type="ECO:0000256" key="3">
    <source>
        <dbReference type="ARBA" id="ARBA00022643"/>
    </source>
</evidence>
<dbReference type="EMBL" id="DTPE01000174">
    <property type="protein sequence ID" value="HGE75299.1"/>
    <property type="molecule type" value="Genomic_DNA"/>
</dbReference>
<dbReference type="PANTHER" id="PTHR43303:SF4">
    <property type="entry name" value="NADPH DEHYDROGENASE C23G7.10C-RELATED"/>
    <property type="match status" value="1"/>
</dbReference>
<proteinExistence type="predicted"/>
<sequence length="335" mass="37179">MIFEPFKIKNMELKNRIVMPPMCQYSSDNLGFVKQWHISHYVSRAVGGVGLIILEATAVEPDGRISPNDLGIWSDEHIEGLKNIVDAVHENGAKIAIQLGHAGRKSKATNLPVAPSSLRYSDNYGTPEELKKDGIKRIVEEFRMASNRARKAGFDGIEIHGAHGYLVDEFLSPLTNKRKDEYGGGIKNRSKFLSDIVNAIRDEWDKPLWVRVSASDYAKDGNEAKDTVEILKEIKGKIDCVNVSGGGVVPDQILNVYPGYMLGNAKIVKEGSGLSVIGGGLITSLELAEFALNFGQCDLVFIGRQLLREPYWPLKMAHEENIDLSWPAQYERAKL</sequence>
<gene>
    <name evidence="7" type="primary">namA</name>
    <name evidence="7" type="ORF">ENX73_04160</name>
</gene>
<keyword evidence="5 7" id="KW-0560">Oxidoreductase</keyword>
<dbReference type="InterPro" id="IPR013785">
    <property type="entry name" value="Aldolase_TIM"/>
</dbReference>
<dbReference type="InterPro" id="IPR044152">
    <property type="entry name" value="YqjM-like"/>
</dbReference>
<dbReference type="Gene3D" id="3.20.20.70">
    <property type="entry name" value="Aldolase class I"/>
    <property type="match status" value="1"/>
</dbReference>
<accession>A0A7V3REW0</accession>
<evidence type="ECO:0000259" key="6">
    <source>
        <dbReference type="Pfam" id="PF00724"/>
    </source>
</evidence>
<dbReference type="Pfam" id="PF00724">
    <property type="entry name" value="Oxidored_FMN"/>
    <property type="match status" value="1"/>
</dbReference>
<dbReference type="SUPFAM" id="SSF51395">
    <property type="entry name" value="FMN-linked oxidoreductases"/>
    <property type="match status" value="1"/>
</dbReference>
<dbReference type="PANTHER" id="PTHR43303">
    <property type="entry name" value="NADPH DEHYDROGENASE C23G7.10C-RELATED"/>
    <property type="match status" value="1"/>
</dbReference>
<dbReference type="NCBIfam" id="NF010047">
    <property type="entry name" value="PRK13523.1"/>
    <property type="match status" value="1"/>
</dbReference>
<feature type="domain" description="NADH:flavin oxidoreductase/NADH oxidase N-terminal" evidence="6">
    <location>
        <begin position="2"/>
        <end position="319"/>
    </location>
</feature>
<dbReference type="GO" id="GO:0010181">
    <property type="term" value="F:FMN binding"/>
    <property type="evidence" value="ECO:0007669"/>
    <property type="project" value="InterPro"/>
</dbReference>
<name>A0A7V3REW0_9BACT</name>
<reference evidence="7" key="1">
    <citation type="journal article" date="2020" name="mSystems">
        <title>Genome- and Community-Level Interaction Insights into Carbon Utilization and Element Cycling Functions of Hydrothermarchaeota in Hydrothermal Sediment.</title>
        <authorList>
            <person name="Zhou Z."/>
            <person name="Liu Y."/>
            <person name="Xu W."/>
            <person name="Pan J."/>
            <person name="Luo Z.H."/>
            <person name="Li M."/>
        </authorList>
    </citation>
    <scope>NUCLEOTIDE SEQUENCE [LARGE SCALE GENOMIC DNA]</scope>
    <source>
        <strain evidence="7">SpSt-966</strain>
    </source>
</reference>
<evidence type="ECO:0000256" key="5">
    <source>
        <dbReference type="ARBA" id="ARBA00023002"/>
    </source>
</evidence>